<sequence length="160" mass="18152">MNVICSATQVMFKSIDNRPDAARVQLILCNISDRTVLYRLRCSANTRVTALPSGSGRVEPRSSTRIILTWHRPKTIQKWFMAPQPRMVLLTRYARRNSRPAEVNSTRLIGYICEQGFCTARNPPTIQLLLDAASAVDYTSEEGEEADNGWMKFVIFLLKS</sequence>
<dbReference type="WBParaSite" id="ALUE_0001664701-mRNA-1">
    <property type="protein sequence ID" value="ALUE_0001664701-mRNA-1"/>
    <property type="gene ID" value="ALUE_0001664701"/>
</dbReference>
<organism evidence="1 2">
    <name type="scientific">Ascaris lumbricoides</name>
    <name type="common">Giant roundworm</name>
    <dbReference type="NCBI Taxonomy" id="6252"/>
    <lineage>
        <taxon>Eukaryota</taxon>
        <taxon>Metazoa</taxon>
        <taxon>Ecdysozoa</taxon>
        <taxon>Nematoda</taxon>
        <taxon>Chromadorea</taxon>
        <taxon>Rhabditida</taxon>
        <taxon>Spirurina</taxon>
        <taxon>Ascaridomorpha</taxon>
        <taxon>Ascaridoidea</taxon>
        <taxon>Ascarididae</taxon>
        <taxon>Ascaris</taxon>
    </lineage>
</organism>
<accession>A0A0M3IET6</accession>
<evidence type="ECO:0000313" key="1">
    <source>
        <dbReference type="Proteomes" id="UP000036681"/>
    </source>
</evidence>
<dbReference type="Proteomes" id="UP000036681">
    <property type="component" value="Unplaced"/>
</dbReference>
<keyword evidence="1" id="KW-1185">Reference proteome</keyword>
<dbReference type="AlphaFoldDB" id="A0A0M3IET6"/>
<dbReference type="InterPro" id="IPR008962">
    <property type="entry name" value="PapD-like_sf"/>
</dbReference>
<proteinExistence type="predicted"/>
<reference evidence="2" key="1">
    <citation type="submission" date="2017-02" db="UniProtKB">
        <authorList>
            <consortium name="WormBaseParasite"/>
        </authorList>
    </citation>
    <scope>IDENTIFICATION</scope>
</reference>
<protein>
    <submittedName>
        <fullName evidence="2">MSP domain-containing protein</fullName>
    </submittedName>
</protein>
<dbReference type="SUPFAM" id="SSF49354">
    <property type="entry name" value="PapD-like"/>
    <property type="match status" value="1"/>
</dbReference>
<evidence type="ECO:0000313" key="2">
    <source>
        <dbReference type="WBParaSite" id="ALUE_0001664701-mRNA-1"/>
    </source>
</evidence>
<name>A0A0M3IET6_ASCLU</name>